<keyword evidence="4" id="KW-0862">Zinc</keyword>
<dbReference type="GO" id="GO:0046872">
    <property type="term" value="F:metal ion binding"/>
    <property type="evidence" value="ECO:0007669"/>
    <property type="project" value="UniProtKB-KW"/>
</dbReference>
<dbReference type="GO" id="GO:0006508">
    <property type="term" value="P:proteolysis"/>
    <property type="evidence" value="ECO:0007669"/>
    <property type="project" value="UniProtKB-KW"/>
</dbReference>
<keyword evidence="2" id="KW-0479">Metal-binding</keyword>
<evidence type="ECO:0000256" key="5">
    <source>
        <dbReference type="ARBA" id="ARBA00023049"/>
    </source>
</evidence>
<feature type="compositionally biased region" description="Polar residues" evidence="6">
    <location>
        <begin position="44"/>
        <end position="54"/>
    </location>
</feature>
<keyword evidence="1" id="KW-0645">Protease</keyword>
<gene>
    <name evidence="8" type="ORF">PAXINDRAFT_21051</name>
</gene>
<reference evidence="9" key="2">
    <citation type="submission" date="2015-01" db="EMBL/GenBank/DDBJ databases">
        <title>Evolutionary Origins and Diversification of the Mycorrhizal Mutualists.</title>
        <authorList>
            <consortium name="DOE Joint Genome Institute"/>
            <consortium name="Mycorrhizal Genomics Consortium"/>
            <person name="Kohler A."/>
            <person name="Kuo A."/>
            <person name="Nagy L.G."/>
            <person name="Floudas D."/>
            <person name="Copeland A."/>
            <person name="Barry K.W."/>
            <person name="Cichocki N."/>
            <person name="Veneault-Fourrey C."/>
            <person name="LaButti K."/>
            <person name="Lindquist E.A."/>
            <person name="Lipzen A."/>
            <person name="Lundell T."/>
            <person name="Morin E."/>
            <person name="Murat C."/>
            <person name="Riley R."/>
            <person name="Ohm R."/>
            <person name="Sun H."/>
            <person name="Tunlid A."/>
            <person name="Henrissat B."/>
            <person name="Grigoriev I.V."/>
            <person name="Hibbett D.S."/>
            <person name="Martin F."/>
        </authorList>
    </citation>
    <scope>NUCLEOTIDE SEQUENCE [LARGE SCALE GENOMIC DNA]</scope>
    <source>
        <strain evidence="9">ATCC 200175</strain>
    </source>
</reference>
<dbReference type="EMBL" id="KN820767">
    <property type="protein sequence ID" value="KIJ05714.1"/>
    <property type="molecule type" value="Genomic_DNA"/>
</dbReference>
<dbReference type="Pfam" id="PF07504">
    <property type="entry name" value="FTP"/>
    <property type="match status" value="1"/>
</dbReference>
<evidence type="ECO:0000256" key="2">
    <source>
        <dbReference type="ARBA" id="ARBA00022723"/>
    </source>
</evidence>
<evidence type="ECO:0000256" key="4">
    <source>
        <dbReference type="ARBA" id="ARBA00022833"/>
    </source>
</evidence>
<evidence type="ECO:0000256" key="6">
    <source>
        <dbReference type="SAM" id="MobiDB-lite"/>
    </source>
</evidence>
<dbReference type="InterPro" id="IPR011096">
    <property type="entry name" value="FTP_domain"/>
</dbReference>
<keyword evidence="9" id="KW-1185">Reference proteome</keyword>
<evidence type="ECO:0000259" key="7">
    <source>
        <dbReference type="Pfam" id="PF07504"/>
    </source>
</evidence>
<accession>A0A0C9SM81</accession>
<dbReference type="HOGENOM" id="CLU_611247_0_0_1"/>
<name>A0A0C9SM81_PAXIN</name>
<feature type="region of interest" description="Disordered" evidence="6">
    <location>
        <begin position="1"/>
        <end position="54"/>
    </location>
</feature>
<dbReference type="AlphaFoldDB" id="A0A0C9SM81"/>
<protein>
    <recommendedName>
        <fullName evidence="7">FTP domain-containing protein</fullName>
    </recommendedName>
</protein>
<reference evidence="8 9" key="1">
    <citation type="submission" date="2014-06" db="EMBL/GenBank/DDBJ databases">
        <authorList>
            <consortium name="DOE Joint Genome Institute"/>
            <person name="Kuo A."/>
            <person name="Kohler A."/>
            <person name="Nagy L.G."/>
            <person name="Floudas D."/>
            <person name="Copeland A."/>
            <person name="Barry K.W."/>
            <person name="Cichocki N."/>
            <person name="Veneault-Fourrey C."/>
            <person name="LaButti K."/>
            <person name="Lindquist E.A."/>
            <person name="Lipzen A."/>
            <person name="Lundell T."/>
            <person name="Morin E."/>
            <person name="Murat C."/>
            <person name="Sun H."/>
            <person name="Tunlid A."/>
            <person name="Henrissat B."/>
            <person name="Grigoriev I.V."/>
            <person name="Hibbett D.S."/>
            <person name="Martin F."/>
            <person name="Nordberg H.P."/>
            <person name="Cantor M.N."/>
            <person name="Hua S.X."/>
        </authorList>
    </citation>
    <scope>NUCLEOTIDE SEQUENCE [LARGE SCALE GENOMIC DNA]</scope>
    <source>
        <strain evidence="8 9">ATCC 200175</strain>
    </source>
</reference>
<keyword evidence="3" id="KW-0378">Hydrolase</keyword>
<dbReference type="GO" id="GO:0008237">
    <property type="term" value="F:metallopeptidase activity"/>
    <property type="evidence" value="ECO:0007669"/>
    <property type="project" value="UniProtKB-KW"/>
</dbReference>
<sequence>MSKPRLTPHPSHNFQTPSHAPPFSHPKFPRARPDILDPPHTLRSFHTSPLSANPSPCRKTLGFGPVRPDTRFETVNAPAAAGLCLHNSHANPYAVALRFVTQYNDPESGWVYAIPPESYIDKATGLTHIYARQIVGGIEVTNAHANLNISDGRVLSFGDPVRTLALSLHIMIRVNPTSSGSSRAYSTCRGPSAAFSSHRTLLHPPSATQSRIASHDHAKVREGLATLKHFHSSNRANVPSFGPSGQVDLDVDPRRPLLAFLASALPENHPELSSVVDNAEEHANKMDMTPETHLLGERLPNLAAFVPLEPNLDTVSSAPEKGRGHRSLAEAYAPAPKSPKLPKLSKATYEVFPWGVNDPVEAAQREAERDGLTEAEHPLSYGRKTVKELGDTLASPASWHTLPVSWDLSVGENDRAAMGDSFWRTTDTTWGVLRVQSKPPQTSLSPPW</sequence>
<organism evidence="8 9">
    <name type="scientific">Paxillus involutus ATCC 200175</name>
    <dbReference type="NCBI Taxonomy" id="664439"/>
    <lineage>
        <taxon>Eukaryota</taxon>
        <taxon>Fungi</taxon>
        <taxon>Dikarya</taxon>
        <taxon>Basidiomycota</taxon>
        <taxon>Agaricomycotina</taxon>
        <taxon>Agaricomycetes</taxon>
        <taxon>Agaricomycetidae</taxon>
        <taxon>Boletales</taxon>
        <taxon>Paxilineae</taxon>
        <taxon>Paxillaceae</taxon>
        <taxon>Paxillus</taxon>
    </lineage>
</organism>
<feature type="domain" description="FTP" evidence="7">
    <location>
        <begin position="119"/>
        <end position="158"/>
    </location>
</feature>
<proteinExistence type="predicted"/>
<evidence type="ECO:0000256" key="3">
    <source>
        <dbReference type="ARBA" id="ARBA00022801"/>
    </source>
</evidence>
<evidence type="ECO:0000256" key="1">
    <source>
        <dbReference type="ARBA" id="ARBA00022670"/>
    </source>
</evidence>
<keyword evidence="5" id="KW-0482">Metalloprotease</keyword>
<evidence type="ECO:0000313" key="8">
    <source>
        <dbReference type="EMBL" id="KIJ05714.1"/>
    </source>
</evidence>
<evidence type="ECO:0000313" key="9">
    <source>
        <dbReference type="Proteomes" id="UP000053647"/>
    </source>
</evidence>
<dbReference type="OrthoDB" id="3227768at2759"/>
<dbReference type="Proteomes" id="UP000053647">
    <property type="component" value="Unassembled WGS sequence"/>
</dbReference>